<accession>A0A194YNM2</accession>
<feature type="compositionally biased region" description="Basic and acidic residues" evidence="1">
    <location>
        <begin position="157"/>
        <end position="169"/>
    </location>
</feature>
<name>A0A194YNM2_SORBI</name>
<reference evidence="3" key="2">
    <citation type="journal article" date="2018" name="Plant J.">
        <title>The Sorghum bicolor reference genome: improved assembly, gene annotations, a transcriptome atlas, and signatures of genome organization.</title>
        <authorList>
            <person name="McCormick R.F."/>
            <person name="Truong S.K."/>
            <person name="Sreedasyam A."/>
            <person name="Jenkins J."/>
            <person name="Shu S."/>
            <person name="Sims D."/>
            <person name="Kennedy M."/>
            <person name="Amirebrahimi M."/>
            <person name="Weers B.D."/>
            <person name="McKinley B."/>
            <person name="Mattison A."/>
            <person name="Morishige D.T."/>
            <person name="Grimwood J."/>
            <person name="Schmutz J."/>
            <person name="Mullet J.E."/>
        </authorList>
    </citation>
    <scope>NUCLEOTIDE SEQUENCE [LARGE SCALE GENOMIC DNA]</scope>
    <source>
        <strain evidence="3">cv. BTx623</strain>
    </source>
</reference>
<dbReference type="AlphaFoldDB" id="A0A194YNM2"/>
<dbReference type="Proteomes" id="UP000000768">
    <property type="component" value="Chromosome 4"/>
</dbReference>
<evidence type="ECO:0000313" key="2">
    <source>
        <dbReference type="EMBL" id="KXG29819.1"/>
    </source>
</evidence>
<dbReference type="InParanoid" id="A0A194YNM2"/>
<organism evidence="2 3">
    <name type="scientific">Sorghum bicolor</name>
    <name type="common">Sorghum</name>
    <name type="synonym">Sorghum vulgare</name>
    <dbReference type="NCBI Taxonomy" id="4558"/>
    <lineage>
        <taxon>Eukaryota</taxon>
        <taxon>Viridiplantae</taxon>
        <taxon>Streptophyta</taxon>
        <taxon>Embryophyta</taxon>
        <taxon>Tracheophyta</taxon>
        <taxon>Spermatophyta</taxon>
        <taxon>Magnoliopsida</taxon>
        <taxon>Liliopsida</taxon>
        <taxon>Poales</taxon>
        <taxon>Poaceae</taxon>
        <taxon>PACMAD clade</taxon>
        <taxon>Panicoideae</taxon>
        <taxon>Andropogonodae</taxon>
        <taxon>Andropogoneae</taxon>
        <taxon>Sorghinae</taxon>
        <taxon>Sorghum</taxon>
    </lineage>
</organism>
<evidence type="ECO:0000313" key="3">
    <source>
        <dbReference type="Proteomes" id="UP000000768"/>
    </source>
</evidence>
<feature type="compositionally biased region" description="Low complexity" evidence="1">
    <location>
        <begin position="42"/>
        <end position="57"/>
    </location>
</feature>
<dbReference type="Gramene" id="KXG29819">
    <property type="protein sequence ID" value="KXG29819"/>
    <property type="gene ID" value="SORBI_3004G094400"/>
</dbReference>
<proteinExistence type="predicted"/>
<reference evidence="2 3" key="1">
    <citation type="journal article" date="2009" name="Nature">
        <title>The Sorghum bicolor genome and the diversification of grasses.</title>
        <authorList>
            <person name="Paterson A.H."/>
            <person name="Bowers J.E."/>
            <person name="Bruggmann R."/>
            <person name="Dubchak I."/>
            <person name="Grimwood J."/>
            <person name="Gundlach H."/>
            <person name="Haberer G."/>
            <person name="Hellsten U."/>
            <person name="Mitros T."/>
            <person name="Poliakov A."/>
            <person name="Schmutz J."/>
            <person name="Spannagl M."/>
            <person name="Tang H."/>
            <person name="Wang X."/>
            <person name="Wicker T."/>
            <person name="Bharti A.K."/>
            <person name="Chapman J."/>
            <person name="Feltus F.A."/>
            <person name="Gowik U."/>
            <person name="Grigoriev I.V."/>
            <person name="Lyons E."/>
            <person name="Maher C.A."/>
            <person name="Martis M."/>
            <person name="Narechania A."/>
            <person name="Otillar R.P."/>
            <person name="Penning B.W."/>
            <person name="Salamov A.A."/>
            <person name="Wang Y."/>
            <person name="Zhang L."/>
            <person name="Carpita N.C."/>
            <person name="Freeling M."/>
            <person name="Gingle A.R."/>
            <person name="Hash C.T."/>
            <person name="Keller B."/>
            <person name="Klein P."/>
            <person name="Kresovich S."/>
            <person name="McCann M.C."/>
            <person name="Ming R."/>
            <person name="Peterson D.G."/>
            <person name="Mehboob-ur-Rahman"/>
            <person name="Ware D."/>
            <person name="Westhoff P."/>
            <person name="Mayer K.F."/>
            <person name="Messing J."/>
            <person name="Rokhsar D.S."/>
        </authorList>
    </citation>
    <scope>NUCLEOTIDE SEQUENCE [LARGE SCALE GENOMIC DNA]</scope>
    <source>
        <strain evidence="3">cv. BTx623</strain>
    </source>
</reference>
<keyword evidence="3" id="KW-1185">Reference proteome</keyword>
<sequence>MSPAPIHRAPWKTTPRSSLHRPRLFDPAAHPSTGPPMPAPPWTTSRTASSPSPTCTRRVPRGAARPQMLRRRGPGRTPAPQRCEVAALRPRSASSTMPTRTLLASRPPRVALPDSHRRRGVRDSDPEVLAEAMAIVASTSTSVFRPPRHLLPPRNGSDGDTHVLDDPKQQRPLPPTCCTGDP</sequence>
<protein>
    <submittedName>
        <fullName evidence="2">Uncharacterized protein</fullName>
    </submittedName>
</protein>
<feature type="region of interest" description="Disordered" evidence="1">
    <location>
        <begin position="140"/>
        <end position="182"/>
    </location>
</feature>
<gene>
    <name evidence="2" type="ORF">SORBI_3004G094400</name>
</gene>
<dbReference type="EMBL" id="CM000763">
    <property type="protein sequence ID" value="KXG29819.1"/>
    <property type="molecule type" value="Genomic_DNA"/>
</dbReference>
<evidence type="ECO:0000256" key="1">
    <source>
        <dbReference type="SAM" id="MobiDB-lite"/>
    </source>
</evidence>
<feature type="region of interest" description="Disordered" evidence="1">
    <location>
        <begin position="1"/>
        <end position="126"/>
    </location>
</feature>